<evidence type="ECO:0000256" key="3">
    <source>
        <dbReference type="ARBA" id="ARBA00010072"/>
    </source>
</evidence>
<dbReference type="CDD" id="cd06261">
    <property type="entry name" value="TM_PBP2"/>
    <property type="match status" value="1"/>
</dbReference>
<dbReference type="InterPro" id="IPR035906">
    <property type="entry name" value="MetI-like_sf"/>
</dbReference>
<dbReference type="PANTHER" id="PTHR30614:SF0">
    <property type="entry name" value="L-CYSTINE TRANSPORT SYSTEM PERMEASE PROTEIN TCYL"/>
    <property type="match status" value="1"/>
</dbReference>
<keyword evidence="8" id="KW-0029">Amino-acid transport</keyword>
<organism evidence="13">
    <name type="scientific">Ralstonia solanacearum</name>
    <name type="common">Pseudomonas solanacearum</name>
    <dbReference type="NCBI Taxonomy" id="305"/>
    <lineage>
        <taxon>Bacteria</taxon>
        <taxon>Pseudomonadati</taxon>
        <taxon>Pseudomonadota</taxon>
        <taxon>Betaproteobacteria</taxon>
        <taxon>Burkholderiales</taxon>
        <taxon>Burkholderiaceae</taxon>
        <taxon>Ralstonia</taxon>
        <taxon>Ralstonia solanacearum species complex</taxon>
    </lineage>
</organism>
<evidence type="ECO:0000256" key="11">
    <source>
        <dbReference type="RuleBase" id="RU363032"/>
    </source>
</evidence>
<dbReference type="InterPro" id="IPR000515">
    <property type="entry name" value="MetI-like"/>
</dbReference>
<evidence type="ECO:0000256" key="4">
    <source>
        <dbReference type="ARBA" id="ARBA00016506"/>
    </source>
</evidence>
<evidence type="ECO:0000256" key="6">
    <source>
        <dbReference type="ARBA" id="ARBA00022475"/>
    </source>
</evidence>
<feature type="transmembrane region" description="Helical" evidence="11">
    <location>
        <begin position="188"/>
        <end position="207"/>
    </location>
</feature>
<evidence type="ECO:0000256" key="7">
    <source>
        <dbReference type="ARBA" id="ARBA00022692"/>
    </source>
</evidence>
<dbReference type="InterPro" id="IPR010065">
    <property type="entry name" value="AA_ABC_transptr_permease_3TM"/>
</dbReference>
<evidence type="ECO:0000259" key="12">
    <source>
        <dbReference type="PROSITE" id="PS50928"/>
    </source>
</evidence>
<dbReference type="NCBIfam" id="TIGR01726">
    <property type="entry name" value="HEQRo_perm_3TM"/>
    <property type="match status" value="1"/>
</dbReference>
<dbReference type="PATRIC" id="fig|305.106.peg.8"/>
<dbReference type="GO" id="GO:0022857">
    <property type="term" value="F:transmembrane transporter activity"/>
    <property type="evidence" value="ECO:0007669"/>
    <property type="project" value="InterPro"/>
</dbReference>
<dbReference type="GO" id="GO:0043190">
    <property type="term" value="C:ATP-binding cassette (ABC) transporter complex"/>
    <property type="evidence" value="ECO:0007669"/>
    <property type="project" value="InterPro"/>
</dbReference>
<keyword evidence="9 11" id="KW-1133">Transmembrane helix</keyword>
<evidence type="ECO:0000256" key="5">
    <source>
        <dbReference type="ARBA" id="ARBA00022448"/>
    </source>
</evidence>
<feature type="transmembrane region" description="Helical" evidence="11">
    <location>
        <begin position="16"/>
        <end position="44"/>
    </location>
</feature>
<reference evidence="13" key="1">
    <citation type="submission" date="2015-10" db="EMBL/GenBank/DDBJ databases">
        <authorList>
            <person name="Gilbert D.G."/>
        </authorList>
    </citation>
    <scope>NUCLEOTIDE SEQUENCE</scope>
    <source>
        <strain evidence="13">Phyl III-seqv23</strain>
    </source>
</reference>
<sequence>MSVAAFIEHAREFLPILLQGAVVTVEVTVLSFLLSSVIGLALALMRLSPVKAVSAAGATIVNIIRGLPIIVQLFYIYFVLPDVGIQLTAFQAGVIGLGIAYSAYQAENFRAGIEAVDPGQREAAQAMGMRGALIMRRVILPQAFRIALPPYGNTLVMMLKDSSLVSTITVAEMTRAGQLIASSTFQNMTVYTLVALLYLLMSLPLVFGLRRLERRMGAGGGQR</sequence>
<comment type="subcellular location">
    <subcellularLocation>
        <location evidence="2">Cell inner membrane</location>
        <topology evidence="2">Multi-pass membrane protein</topology>
    </subcellularLocation>
    <subcellularLocation>
        <location evidence="11">Cell membrane</location>
        <topology evidence="11">Multi-pass membrane protein</topology>
    </subcellularLocation>
</comment>
<evidence type="ECO:0000313" key="13">
    <source>
        <dbReference type="EMBL" id="CUV12787.1"/>
    </source>
</evidence>
<dbReference type="NCBIfam" id="TIGR03003">
    <property type="entry name" value="ectoine_ehuD"/>
    <property type="match status" value="1"/>
</dbReference>
<protein>
    <recommendedName>
        <fullName evidence="4">Putative glutamine transport system permease protein GlnP</fullName>
    </recommendedName>
</protein>
<evidence type="ECO:0000256" key="8">
    <source>
        <dbReference type="ARBA" id="ARBA00022970"/>
    </source>
</evidence>
<feature type="domain" description="ABC transmembrane type-1" evidence="12">
    <location>
        <begin position="21"/>
        <end position="209"/>
    </location>
</feature>
<gene>
    <name evidence="13" type="primary">yecS</name>
    <name evidence="13" type="ORF">RUN39_v1_430007</name>
</gene>
<accession>A0A0S4TT36</accession>
<comment type="function">
    <text evidence="1">Part of the binding-protein-dependent transport system for glutamine; probably responsible for the translocation of the substrate across the membrane.</text>
</comment>
<dbReference type="PROSITE" id="PS50928">
    <property type="entry name" value="ABC_TM1"/>
    <property type="match status" value="1"/>
</dbReference>
<dbReference type="Pfam" id="PF00528">
    <property type="entry name" value="BPD_transp_1"/>
    <property type="match status" value="1"/>
</dbReference>
<dbReference type="InterPro" id="IPR014341">
    <property type="entry name" value="Ectoine_EhuD"/>
</dbReference>
<dbReference type="GO" id="GO:0006865">
    <property type="term" value="P:amino acid transport"/>
    <property type="evidence" value="ECO:0007669"/>
    <property type="project" value="UniProtKB-KW"/>
</dbReference>
<evidence type="ECO:0000256" key="10">
    <source>
        <dbReference type="ARBA" id="ARBA00023136"/>
    </source>
</evidence>
<name>A0A0S4TT36_RALSL</name>
<dbReference type="FunFam" id="1.10.3720.10:FF:000033">
    <property type="entry name" value="Polar amino acid ABC transporter permease"/>
    <property type="match status" value="1"/>
</dbReference>
<feature type="transmembrane region" description="Helical" evidence="11">
    <location>
        <begin position="84"/>
        <end position="104"/>
    </location>
</feature>
<dbReference type="SUPFAM" id="SSF161098">
    <property type="entry name" value="MetI-like"/>
    <property type="match status" value="1"/>
</dbReference>
<comment type="similarity">
    <text evidence="3">Belongs to the binding-protein-dependent transport system permease family. HisMQ subfamily.</text>
</comment>
<dbReference type="PANTHER" id="PTHR30614">
    <property type="entry name" value="MEMBRANE COMPONENT OF AMINO ACID ABC TRANSPORTER"/>
    <property type="match status" value="1"/>
</dbReference>
<evidence type="ECO:0000256" key="1">
    <source>
        <dbReference type="ARBA" id="ARBA00003159"/>
    </source>
</evidence>
<dbReference type="Gene3D" id="1.10.3720.10">
    <property type="entry name" value="MetI-like"/>
    <property type="match status" value="1"/>
</dbReference>
<dbReference type="InterPro" id="IPR043429">
    <property type="entry name" value="ArtM/GltK/GlnP/TcyL/YhdX-like"/>
</dbReference>
<dbReference type="AlphaFoldDB" id="A0A0S4TT36"/>
<evidence type="ECO:0000256" key="2">
    <source>
        <dbReference type="ARBA" id="ARBA00004429"/>
    </source>
</evidence>
<keyword evidence="6" id="KW-1003">Cell membrane</keyword>
<keyword evidence="7 11" id="KW-0812">Transmembrane</keyword>
<proteinExistence type="inferred from homology"/>
<evidence type="ECO:0000256" key="9">
    <source>
        <dbReference type="ARBA" id="ARBA00022989"/>
    </source>
</evidence>
<feature type="transmembrane region" description="Helical" evidence="11">
    <location>
        <begin position="56"/>
        <end position="78"/>
    </location>
</feature>
<keyword evidence="10 11" id="KW-0472">Membrane</keyword>
<dbReference type="EMBL" id="LN899819">
    <property type="protein sequence ID" value="CUV12787.1"/>
    <property type="molecule type" value="Genomic_DNA"/>
</dbReference>
<keyword evidence="5 11" id="KW-0813">Transport</keyword>